<feature type="region of interest" description="Disordered" evidence="1">
    <location>
        <begin position="55"/>
        <end position="75"/>
    </location>
</feature>
<dbReference type="RefSeq" id="WP_166951336.1">
    <property type="nucleotide sequence ID" value="NZ_JAASQI010000003.1"/>
</dbReference>
<feature type="compositionally biased region" description="Low complexity" evidence="1">
    <location>
        <begin position="56"/>
        <end position="65"/>
    </location>
</feature>
<evidence type="ECO:0000256" key="2">
    <source>
        <dbReference type="SAM" id="Phobius"/>
    </source>
</evidence>
<reference evidence="3 4" key="1">
    <citation type="submission" date="2020-03" db="EMBL/GenBank/DDBJ databases">
        <title>Genomic Encyclopedia of Type Strains, Phase IV (KMG-IV): sequencing the most valuable type-strain genomes for metagenomic binning, comparative biology and taxonomic classification.</title>
        <authorList>
            <person name="Goeker M."/>
        </authorList>
    </citation>
    <scope>NUCLEOTIDE SEQUENCE [LARGE SCALE GENOMIC DNA]</scope>
    <source>
        <strain evidence="3 4">DSM 103870</strain>
    </source>
</reference>
<evidence type="ECO:0000313" key="3">
    <source>
        <dbReference type="EMBL" id="NIJ58046.1"/>
    </source>
</evidence>
<organism evidence="3 4">
    <name type="scientific">Pseudochelatococcus lubricantis</name>
    <dbReference type="NCBI Taxonomy" id="1538102"/>
    <lineage>
        <taxon>Bacteria</taxon>
        <taxon>Pseudomonadati</taxon>
        <taxon>Pseudomonadota</taxon>
        <taxon>Alphaproteobacteria</taxon>
        <taxon>Hyphomicrobiales</taxon>
        <taxon>Chelatococcaceae</taxon>
        <taxon>Pseudochelatococcus</taxon>
    </lineage>
</organism>
<feature type="transmembrane region" description="Helical" evidence="2">
    <location>
        <begin position="24"/>
        <end position="45"/>
    </location>
</feature>
<dbReference type="Proteomes" id="UP001429580">
    <property type="component" value="Unassembled WGS sequence"/>
</dbReference>
<name>A0ABX0UYL8_9HYPH</name>
<gene>
    <name evidence="3" type="ORF">FHS82_001882</name>
</gene>
<accession>A0ABX0UYL8</accession>
<sequence>MPAILAALLIGGTAAPVLLWEKGFWVALASAPLGGSALAGAVAVVRAAARSRRVRTSPSAVPSPRLRNDPGTGIS</sequence>
<dbReference type="EMBL" id="JAASQI010000003">
    <property type="protein sequence ID" value="NIJ58046.1"/>
    <property type="molecule type" value="Genomic_DNA"/>
</dbReference>
<proteinExistence type="predicted"/>
<keyword evidence="2" id="KW-1133">Transmembrane helix</keyword>
<keyword evidence="4" id="KW-1185">Reference proteome</keyword>
<keyword evidence="2" id="KW-0812">Transmembrane</keyword>
<keyword evidence="2" id="KW-0472">Membrane</keyword>
<protein>
    <submittedName>
        <fullName evidence="3">Uncharacterized protein</fullName>
    </submittedName>
</protein>
<evidence type="ECO:0000256" key="1">
    <source>
        <dbReference type="SAM" id="MobiDB-lite"/>
    </source>
</evidence>
<evidence type="ECO:0000313" key="4">
    <source>
        <dbReference type="Proteomes" id="UP001429580"/>
    </source>
</evidence>
<comment type="caution">
    <text evidence="3">The sequence shown here is derived from an EMBL/GenBank/DDBJ whole genome shotgun (WGS) entry which is preliminary data.</text>
</comment>